<evidence type="ECO:0000256" key="2">
    <source>
        <dbReference type="ARBA" id="ARBA00022963"/>
    </source>
</evidence>
<dbReference type="SUPFAM" id="SSF56024">
    <property type="entry name" value="Phospholipase D/nuclease"/>
    <property type="match status" value="1"/>
</dbReference>
<dbReference type="OrthoDB" id="5205528at2759"/>
<evidence type="ECO:0000256" key="5">
    <source>
        <dbReference type="ARBA" id="ARBA00040549"/>
    </source>
</evidence>
<dbReference type="PANTHER" id="PTHR43856">
    <property type="entry name" value="CARDIOLIPIN HYDROLASE"/>
    <property type="match status" value="1"/>
</dbReference>
<gene>
    <name evidence="8" type="ORF">X975_15064</name>
</gene>
<dbReference type="InterPro" id="IPR001736">
    <property type="entry name" value="PLipase_D/transphosphatidylase"/>
</dbReference>
<dbReference type="SMART" id="SM00155">
    <property type="entry name" value="PLDc"/>
    <property type="match status" value="1"/>
</dbReference>
<evidence type="ECO:0000256" key="1">
    <source>
        <dbReference type="ARBA" id="ARBA00022801"/>
    </source>
</evidence>
<dbReference type="AlphaFoldDB" id="A0A087U9X7"/>
<dbReference type="GO" id="GO:0005739">
    <property type="term" value="C:mitochondrion"/>
    <property type="evidence" value="ECO:0007669"/>
    <property type="project" value="TreeGrafter"/>
</dbReference>
<evidence type="ECO:0000313" key="8">
    <source>
        <dbReference type="EMBL" id="KFM74166.1"/>
    </source>
</evidence>
<keyword evidence="3" id="KW-0443">Lipid metabolism</keyword>
<dbReference type="Gene3D" id="3.30.870.10">
    <property type="entry name" value="Endonuclease Chain A"/>
    <property type="match status" value="1"/>
</dbReference>
<keyword evidence="9" id="KW-1185">Reference proteome</keyword>
<dbReference type="CDD" id="cd09171">
    <property type="entry name" value="PLDc_vPLD6_like"/>
    <property type="match status" value="1"/>
</dbReference>
<dbReference type="GO" id="GO:0016891">
    <property type="term" value="F:RNA endonuclease activity producing 5'-phosphomonoesters, hydrolytic mechanism"/>
    <property type="evidence" value="ECO:0007669"/>
    <property type="project" value="TreeGrafter"/>
</dbReference>
<evidence type="ECO:0000256" key="4">
    <source>
        <dbReference type="ARBA" id="ARBA00038012"/>
    </source>
</evidence>
<dbReference type="OMA" id="RIWEEFD"/>
<evidence type="ECO:0000256" key="6">
    <source>
        <dbReference type="ARBA" id="ARBA00043167"/>
    </source>
</evidence>
<evidence type="ECO:0000313" key="9">
    <source>
        <dbReference type="Proteomes" id="UP000054359"/>
    </source>
</evidence>
<reference evidence="8 9" key="1">
    <citation type="submission" date="2013-11" db="EMBL/GenBank/DDBJ databases">
        <title>Genome sequencing of Stegodyphus mimosarum.</title>
        <authorList>
            <person name="Bechsgaard J."/>
        </authorList>
    </citation>
    <scope>NUCLEOTIDE SEQUENCE [LARGE SCALE GENOMIC DNA]</scope>
</reference>
<evidence type="ECO:0000259" key="7">
    <source>
        <dbReference type="PROSITE" id="PS50035"/>
    </source>
</evidence>
<feature type="domain" description="PLD phosphodiesterase" evidence="7">
    <location>
        <begin position="168"/>
        <end position="195"/>
    </location>
</feature>
<name>A0A087U9X7_STEMI</name>
<dbReference type="PANTHER" id="PTHR43856:SF1">
    <property type="entry name" value="MITOCHONDRIAL CARDIOLIPIN HYDROLASE"/>
    <property type="match status" value="1"/>
</dbReference>
<comment type="similarity">
    <text evidence="4">Belongs to the phospholipase D family. MitoPLD/Zucchini subfamily.</text>
</comment>
<dbReference type="InterPro" id="IPR025202">
    <property type="entry name" value="PLD-like_dom"/>
</dbReference>
<dbReference type="GO" id="GO:0034587">
    <property type="term" value="P:piRNA processing"/>
    <property type="evidence" value="ECO:0007669"/>
    <property type="project" value="TreeGrafter"/>
</dbReference>
<evidence type="ECO:0000256" key="3">
    <source>
        <dbReference type="ARBA" id="ARBA00023098"/>
    </source>
</evidence>
<proteinExistence type="inferred from homology"/>
<dbReference type="Pfam" id="PF13091">
    <property type="entry name" value="PLDc_2"/>
    <property type="match status" value="1"/>
</dbReference>
<dbReference type="GO" id="GO:0016042">
    <property type="term" value="P:lipid catabolic process"/>
    <property type="evidence" value="ECO:0007669"/>
    <property type="project" value="UniProtKB-KW"/>
</dbReference>
<keyword evidence="1 8" id="KW-0378">Hydrolase</keyword>
<dbReference type="PROSITE" id="PS50035">
    <property type="entry name" value="PLD"/>
    <property type="match status" value="1"/>
</dbReference>
<dbReference type="InterPro" id="IPR051406">
    <property type="entry name" value="PLD_domain"/>
</dbReference>
<organism evidence="8 9">
    <name type="scientific">Stegodyphus mimosarum</name>
    <name type="common">African social velvet spider</name>
    <dbReference type="NCBI Taxonomy" id="407821"/>
    <lineage>
        <taxon>Eukaryota</taxon>
        <taxon>Metazoa</taxon>
        <taxon>Ecdysozoa</taxon>
        <taxon>Arthropoda</taxon>
        <taxon>Chelicerata</taxon>
        <taxon>Arachnida</taxon>
        <taxon>Araneae</taxon>
        <taxon>Araneomorphae</taxon>
        <taxon>Entelegynae</taxon>
        <taxon>Eresoidea</taxon>
        <taxon>Eresidae</taxon>
        <taxon>Stegodyphus</taxon>
    </lineage>
</organism>
<keyword evidence="2" id="KW-0442">Lipid degradation</keyword>
<protein>
    <recommendedName>
        <fullName evidence="5">Mitochondrial cardiolipin hydrolase</fullName>
    </recommendedName>
    <alternativeName>
        <fullName evidence="6">Mitochondrial phospholipase</fullName>
    </alternativeName>
</protein>
<dbReference type="STRING" id="407821.A0A087U9X7"/>
<dbReference type="EMBL" id="KK118898">
    <property type="protein sequence ID" value="KFM74166.1"/>
    <property type="molecule type" value="Genomic_DNA"/>
</dbReference>
<dbReference type="Proteomes" id="UP000054359">
    <property type="component" value="Unassembled WGS sequence"/>
</dbReference>
<feature type="non-terminal residue" evidence="8">
    <location>
        <position position="238"/>
    </location>
</feature>
<sequence length="238" mass="27045">MLKNAMINITCIAVLSEVIYQFCRRVLEKYSKRVPENSLTHALIQYYNKDESSSFVFHKVLFFPDPGITCRRTVCGRICRDQNCSAVHKETSLSVLINILKLSKQTVDVCVYMITCSMLAEALVDCQKKGLMVRVITEERNSGEEGEVFGSQIGKLRSSGISVRCRSSSFWMHHKFLIADNEILVNGSFNWTNQAVMGNYENLIITSEQHLVQPFVSEFQRLWDVLAPEEFVAGNALT</sequence>
<accession>A0A087U9X7</accession>